<dbReference type="Gene3D" id="3.40.50.1820">
    <property type="entry name" value="alpha/beta hydrolase"/>
    <property type="match status" value="2"/>
</dbReference>
<dbReference type="Pfam" id="PF02129">
    <property type="entry name" value="Peptidase_S15"/>
    <property type="match status" value="1"/>
</dbReference>
<dbReference type="NCBIfam" id="TIGR00976">
    <property type="entry name" value="CocE_NonD"/>
    <property type="match status" value="1"/>
</dbReference>
<protein>
    <submittedName>
        <fullName evidence="2">Hydrolase CocE/NonD family protein</fullName>
    </submittedName>
</protein>
<gene>
    <name evidence="2" type="ORF">I553_1285</name>
</gene>
<name>X8CEA3_MYCXE</name>
<dbReference type="AlphaFoldDB" id="X8CEA3"/>
<organism evidence="2">
    <name type="scientific">Mycobacterium xenopi 4042</name>
    <dbReference type="NCBI Taxonomy" id="1299334"/>
    <lineage>
        <taxon>Bacteria</taxon>
        <taxon>Bacillati</taxon>
        <taxon>Actinomycetota</taxon>
        <taxon>Actinomycetes</taxon>
        <taxon>Mycobacteriales</taxon>
        <taxon>Mycobacteriaceae</taxon>
        <taxon>Mycobacterium</taxon>
    </lineage>
</organism>
<dbReference type="InterPro" id="IPR000383">
    <property type="entry name" value="Xaa-Pro-like_dom"/>
</dbReference>
<evidence type="ECO:0000259" key="1">
    <source>
        <dbReference type="Pfam" id="PF02129"/>
    </source>
</evidence>
<dbReference type="InterPro" id="IPR005674">
    <property type="entry name" value="CocE/Ser_esterase"/>
</dbReference>
<dbReference type="InterPro" id="IPR029058">
    <property type="entry name" value="AB_hydrolase_fold"/>
</dbReference>
<reference evidence="2" key="1">
    <citation type="submission" date="2014-01" db="EMBL/GenBank/DDBJ databases">
        <authorList>
            <person name="Brown-Elliot B."/>
            <person name="Wallace R."/>
            <person name="Lenaerts A."/>
            <person name="Ordway D."/>
            <person name="DeGroote M.A."/>
            <person name="Parker T."/>
            <person name="Sizemore C."/>
            <person name="Tallon L.J."/>
            <person name="Sadzewicz L.K."/>
            <person name="Sengamalay N."/>
            <person name="Fraser C.M."/>
            <person name="Hine E."/>
            <person name="Shefchek K.A."/>
            <person name="Das S.P."/>
            <person name="Tettelin H."/>
        </authorList>
    </citation>
    <scope>NUCLEOTIDE SEQUENCE [LARGE SCALE GENOMIC DNA]</scope>
    <source>
        <strain evidence="2">4042</strain>
    </source>
</reference>
<evidence type="ECO:0000313" key="2">
    <source>
        <dbReference type="EMBL" id="EUA54712.1"/>
    </source>
</evidence>
<feature type="domain" description="Xaa-Pro dipeptidyl-peptidase-like" evidence="1">
    <location>
        <begin position="1"/>
        <end position="206"/>
    </location>
</feature>
<dbReference type="GO" id="GO:0016787">
    <property type="term" value="F:hydrolase activity"/>
    <property type="evidence" value="ECO:0007669"/>
    <property type="project" value="UniProtKB-KW"/>
</dbReference>
<dbReference type="EMBL" id="JAOB01000032">
    <property type="protein sequence ID" value="EUA54712.1"/>
    <property type="molecule type" value="Genomic_DNA"/>
</dbReference>
<sequence>MRGTFGSGGVFEPMIHEVDDGADTVTWLRRQPWFTGRFATVGLSYLGFTQWALLLEPPPELAAAVITAGPHDFSASTWGSGSFNLNDFLGWSDLVAHQQDRPRLRTVVRQLRARRRLSRATRGLPLGEAGRALLGERALWYESWLEHPDRDDPFWRPLRFDAALDRVQIPVLLIGGWQDIFLDQTLEQYRRLDRRGVEVALTVGPGRTRSCSATGWAASLANR</sequence>
<accession>X8CEA3</accession>
<dbReference type="SUPFAM" id="SSF53474">
    <property type="entry name" value="alpha/beta-Hydrolases"/>
    <property type="match status" value="1"/>
</dbReference>
<keyword evidence="2" id="KW-0378">Hydrolase</keyword>
<comment type="caution">
    <text evidence="2">The sequence shown here is derived from an EMBL/GenBank/DDBJ whole genome shotgun (WGS) entry which is preliminary data.</text>
</comment>
<proteinExistence type="predicted"/>
<dbReference type="PATRIC" id="fig|1299334.3.peg.3100"/>